<accession>A0A8X6VGW6</accession>
<protein>
    <submittedName>
        <fullName evidence="1">Uncharacterized protein</fullName>
    </submittedName>
</protein>
<organism evidence="1 2">
    <name type="scientific">Trichonephila clavipes</name>
    <name type="common">Golden silk orbweaver</name>
    <name type="synonym">Nephila clavipes</name>
    <dbReference type="NCBI Taxonomy" id="2585209"/>
    <lineage>
        <taxon>Eukaryota</taxon>
        <taxon>Metazoa</taxon>
        <taxon>Ecdysozoa</taxon>
        <taxon>Arthropoda</taxon>
        <taxon>Chelicerata</taxon>
        <taxon>Arachnida</taxon>
        <taxon>Araneae</taxon>
        <taxon>Araneomorphae</taxon>
        <taxon>Entelegynae</taxon>
        <taxon>Araneoidea</taxon>
        <taxon>Nephilidae</taxon>
        <taxon>Trichonephila</taxon>
    </lineage>
</organism>
<gene>
    <name evidence="1" type="ORF">TNCV_5085731</name>
</gene>
<name>A0A8X6VGW6_TRICX</name>
<dbReference type="Proteomes" id="UP000887159">
    <property type="component" value="Unassembled WGS sequence"/>
</dbReference>
<evidence type="ECO:0000313" key="1">
    <source>
        <dbReference type="EMBL" id="GFY07388.1"/>
    </source>
</evidence>
<reference evidence="1" key="1">
    <citation type="submission" date="2020-08" db="EMBL/GenBank/DDBJ databases">
        <title>Multicomponent nature underlies the extraordinary mechanical properties of spider dragline silk.</title>
        <authorList>
            <person name="Kono N."/>
            <person name="Nakamura H."/>
            <person name="Mori M."/>
            <person name="Yoshida Y."/>
            <person name="Ohtoshi R."/>
            <person name="Malay A.D."/>
            <person name="Moran D.A.P."/>
            <person name="Tomita M."/>
            <person name="Numata K."/>
            <person name="Arakawa K."/>
        </authorList>
    </citation>
    <scope>NUCLEOTIDE SEQUENCE</scope>
</reference>
<dbReference type="AlphaFoldDB" id="A0A8X6VGW6"/>
<proteinExistence type="predicted"/>
<keyword evidence="2" id="KW-1185">Reference proteome</keyword>
<sequence length="40" mass="4686">MDFGPRQVQHPSLRCRSRLLKLRIPSKLLSHGKHLPLQLQ</sequence>
<comment type="caution">
    <text evidence="1">The sequence shown here is derived from an EMBL/GenBank/DDBJ whole genome shotgun (WGS) entry which is preliminary data.</text>
</comment>
<evidence type="ECO:0000313" key="2">
    <source>
        <dbReference type="Proteomes" id="UP000887159"/>
    </source>
</evidence>
<dbReference type="EMBL" id="BMAU01021272">
    <property type="protein sequence ID" value="GFY07388.1"/>
    <property type="molecule type" value="Genomic_DNA"/>
</dbReference>